<dbReference type="SMART" id="SM01117">
    <property type="entry name" value="Cyt-b5"/>
    <property type="match status" value="1"/>
</dbReference>
<accession>A0A814GQT9</accession>
<dbReference type="PROSITE" id="PS50255">
    <property type="entry name" value="CYTOCHROME_B5_2"/>
    <property type="match status" value="1"/>
</dbReference>
<keyword evidence="6" id="KW-0206">Cytoskeleton</keyword>
<reference evidence="12" key="1">
    <citation type="submission" date="2021-02" db="EMBL/GenBank/DDBJ databases">
        <authorList>
            <person name="Nowell W R."/>
        </authorList>
    </citation>
    <scope>NUCLEOTIDE SEQUENCE</scope>
</reference>
<evidence type="ECO:0000256" key="4">
    <source>
        <dbReference type="ARBA" id="ARBA00022723"/>
    </source>
</evidence>
<keyword evidence="3" id="KW-0349">Heme</keyword>
<dbReference type="PANTHER" id="PTHR21281:SF0">
    <property type="entry name" value="CYTOCHROME B5 DOMAIN-CONTAINING PROTEIN 1"/>
    <property type="match status" value="1"/>
</dbReference>
<dbReference type="SUPFAM" id="SSF55856">
    <property type="entry name" value="Cytochrome b5-like heme/steroid binding domain"/>
    <property type="match status" value="1"/>
</dbReference>
<evidence type="ECO:0000256" key="1">
    <source>
        <dbReference type="ARBA" id="ARBA00004430"/>
    </source>
</evidence>
<comment type="caution">
    <text evidence="12">The sequence shown here is derived from an EMBL/GenBank/DDBJ whole genome shotgun (WGS) entry which is preliminary data.</text>
</comment>
<comment type="similarity">
    <text evidence="8">Belongs to the cytochrome b5 family.</text>
</comment>
<keyword evidence="13" id="KW-1185">Reference proteome</keyword>
<comment type="subcellular location">
    <subcellularLocation>
        <location evidence="1">Cytoplasm</location>
        <location evidence="1">Cytoskeleton</location>
        <location evidence="1">Cilium axoneme</location>
    </subcellularLocation>
</comment>
<name>A0A814GQT9_ADIRI</name>
<dbReference type="GO" id="GO:0046872">
    <property type="term" value="F:metal ion binding"/>
    <property type="evidence" value="ECO:0007669"/>
    <property type="project" value="UniProtKB-KW"/>
</dbReference>
<comment type="function">
    <text evidence="10">Radial spoke stalk protein that binds heme under oxidizing conditions. Required for the coordinated beating of multiple cilia maybe by functioning in a redox signaling pathway.</text>
</comment>
<sequence length="261" mass="30412">MNSRLSSSAEYFFKISSDILLVCRNSAHVYSTSSSNNIRNKEADMKAPRPRYFTSNEVSSHNTASDIWVSFLGHVYDLSKLMEEHSGDVLLKPIIDVAGLDISHWFDPRTHDIRHYIDPVTHCLLPYTPHGRFIHVAPPFPSSDFANDFGIPWWKDPKYKIGVLSKKIRTIRILNVLTLQEHIIEVCSEENMHEILQRYLKYNRHASSYTWKYDGKVLDMDKTLEENGVRDDDADFDRLKMRDDSYLQSIMLYYNDDLTEA</sequence>
<proteinExistence type="inferred from homology"/>
<evidence type="ECO:0000313" key="12">
    <source>
        <dbReference type="EMBL" id="CAF0999789.1"/>
    </source>
</evidence>
<dbReference type="GO" id="GO:0005930">
    <property type="term" value="C:axoneme"/>
    <property type="evidence" value="ECO:0007669"/>
    <property type="project" value="UniProtKB-SubCell"/>
</dbReference>
<evidence type="ECO:0000256" key="9">
    <source>
        <dbReference type="ARBA" id="ARBA00040649"/>
    </source>
</evidence>
<evidence type="ECO:0000256" key="6">
    <source>
        <dbReference type="ARBA" id="ARBA00023212"/>
    </source>
</evidence>
<evidence type="ECO:0000256" key="5">
    <source>
        <dbReference type="ARBA" id="ARBA00023004"/>
    </source>
</evidence>
<evidence type="ECO:0000256" key="7">
    <source>
        <dbReference type="ARBA" id="ARBA00023273"/>
    </source>
</evidence>
<dbReference type="Pfam" id="PF00173">
    <property type="entry name" value="Cyt-b5"/>
    <property type="match status" value="1"/>
</dbReference>
<keyword evidence="2" id="KW-0963">Cytoplasm</keyword>
<keyword evidence="5" id="KW-0408">Iron</keyword>
<evidence type="ECO:0000256" key="2">
    <source>
        <dbReference type="ARBA" id="ARBA00022490"/>
    </source>
</evidence>
<gene>
    <name evidence="12" type="ORF">XAT740_LOCUS13143</name>
</gene>
<keyword evidence="7" id="KW-0966">Cell projection</keyword>
<evidence type="ECO:0000256" key="10">
    <source>
        <dbReference type="ARBA" id="ARBA00046139"/>
    </source>
</evidence>
<dbReference type="InterPro" id="IPR036400">
    <property type="entry name" value="Cyt_B5-like_heme/steroid_sf"/>
</dbReference>
<evidence type="ECO:0000259" key="11">
    <source>
        <dbReference type="PROSITE" id="PS50255"/>
    </source>
</evidence>
<dbReference type="EMBL" id="CAJNOR010000756">
    <property type="protein sequence ID" value="CAF0999789.1"/>
    <property type="molecule type" value="Genomic_DNA"/>
</dbReference>
<dbReference type="Gene3D" id="3.10.120.10">
    <property type="entry name" value="Cytochrome b5-like heme/steroid binding domain"/>
    <property type="match status" value="1"/>
</dbReference>
<organism evidence="12 13">
    <name type="scientific">Adineta ricciae</name>
    <name type="common">Rotifer</name>
    <dbReference type="NCBI Taxonomy" id="249248"/>
    <lineage>
        <taxon>Eukaryota</taxon>
        <taxon>Metazoa</taxon>
        <taxon>Spiralia</taxon>
        <taxon>Gnathifera</taxon>
        <taxon>Rotifera</taxon>
        <taxon>Eurotatoria</taxon>
        <taxon>Bdelloidea</taxon>
        <taxon>Adinetida</taxon>
        <taxon>Adinetidae</taxon>
        <taxon>Adineta</taxon>
    </lineage>
</organism>
<evidence type="ECO:0000256" key="8">
    <source>
        <dbReference type="ARBA" id="ARBA00038168"/>
    </source>
</evidence>
<protein>
    <recommendedName>
        <fullName evidence="9">Cytochrome b5 domain-containing protein 1</fullName>
    </recommendedName>
</protein>
<evidence type="ECO:0000256" key="3">
    <source>
        <dbReference type="ARBA" id="ARBA00022617"/>
    </source>
</evidence>
<feature type="domain" description="Cytochrome b5 heme-binding" evidence="11">
    <location>
        <begin position="50"/>
        <end position="111"/>
    </location>
</feature>
<dbReference type="InterPro" id="IPR052320">
    <property type="entry name" value="Cytochrome_b5_domain"/>
</dbReference>
<dbReference type="InterPro" id="IPR001199">
    <property type="entry name" value="Cyt_B5-like_heme/steroid-bd"/>
</dbReference>
<keyword evidence="4" id="KW-0479">Metal-binding</keyword>
<evidence type="ECO:0000313" key="13">
    <source>
        <dbReference type="Proteomes" id="UP000663828"/>
    </source>
</evidence>
<dbReference type="PANTHER" id="PTHR21281">
    <property type="entry name" value="CYTOCHROME B5 DOMAIN-CONTAINING PROTEIN 1"/>
    <property type="match status" value="1"/>
</dbReference>
<dbReference type="AlphaFoldDB" id="A0A814GQT9"/>
<dbReference type="Proteomes" id="UP000663828">
    <property type="component" value="Unassembled WGS sequence"/>
</dbReference>